<dbReference type="GO" id="GO:0015074">
    <property type="term" value="P:DNA integration"/>
    <property type="evidence" value="ECO:0007669"/>
    <property type="project" value="InterPro"/>
</dbReference>
<dbReference type="KEGG" id="sje:AAV35_011355"/>
<dbReference type="SUPFAM" id="SSF56349">
    <property type="entry name" value="DNA breaking-rejoining enzymes"/>
    <property type="match status" value="1"/>
</dbReference>
<dbReference type="OrthoDB" id="9803188at2"/>
<keyword evidence="1 2" id="KW-0238">DNA-binding</keyword>
<reference evidence="5 6" key="1">
    <citation type="journal article" date="2012" name="J. Bacteriol.">
        <title>Draft Genome Sequence of Salimicrobium sp. Strain MJ3, Isolated from Myulchi-Jeot, Korean Fermented Seafood.</title>
        <authorList>
            <person name="Lee S.H."/>
            <person name="Jung J.Y."/>
            <person name="Jeon C.O."/>
        </authorList>
    </citation>
    <scope>NUCLEOTIDE SEQUENCE [LARGE SCALE GENOMIC DNA]</scope>
    <source>
        <strain evidence="5 6">MJ3</strain>
    </source>
</reference>
<dbReference type="STRING" id="1230341.AAV35_011355"/>
<dbReference type="Pfam" id="PF14657">
    <property type="entry name" value="Arm-DNA-bind_4"/>
    <property type="match status" value="1"/>
</dbReference>
<dbReference type="Gene3D" id="1.10.150.130">
    <property type="match status" value="1"/>
</dbReference>
<dbReference type="PROSITE" id="PS51900">
    <property type="entry name" value="CB"/>
    <property type="match status" value="1"/>
</dbReference>
<dbReference type="Proteomes" id="UP000092654">
    <property type="component" value="Chromosome"/>
</dbReference>
<dbReference type="AlphaFoldDB" id="K2G836"/>
<dbReference type="RefSeq" id="WP_008590551.1">
    <property type="nucleotide sequence ID" value="NZ_AMPQ01000011.1"/>
</dbReference>
<feature type="domain" description="Core-binding (CB)" evidence="3">
    <location>
        <begin position="63"/>
        <end position="144"/>
    </location>
</feature>
<gene>
    <name evidence="4" type="ORF">AAV35_011355</name>
    <name evidence="5" type="ORF">MJ3_08771</name>
</gene>
<organism evidence="5 6">
    <name type="scientific">Salimicrobium jeotgali</name>
    <dbReference type="NCBI Taxonomy" id="1230341"/>
    <lineage>
        <taxon>Bacteria</taxon>
        <taxon>Bacillati</taxon>
        <taxon>Bacillota</taxon>
        <taxon>Bacilli</taxon>
        <taxon>Bacillales</taxon>
        <taxon>Bacillaceae</taxon>
        <taxon>Salimicrobium</taxon>
    </lineage>
</organism>
<dbReference type="Proteomes" id="UP000011746">
    <property type="component" value="Unassembled WGS sequence"/>
</dbReference>
<sequence length="152" mass="17816">MKGYVRKRGKTWSFTVDLGIDPATGRRKQKTKSGFKTKKEAQAACNKIQQEINEDNYVNENAITFKKFAEEWLDMYANSVKISSVRVRRIEMRRLCNYFAYAKLQDINSVRYQKVLHDLHQQGYSYSSIDGVHSTARMIFKKAMCIWQEKNA</sequence>
<dbReference type="InterPro" id="IPR010998">
    <property type="entry name" value="Integrase_recombinase_N"/>
</dbReference>
<evidence type="ECO:0000259" key="3">
    <source>
        <dbReference type="PROSITE" id="PS51900"/>
    </source>
</evidence>
<evidence type="ECO:0000313" key="6">
    <source>
        <dbReference type="Proteomes" id="UP000011746"/>
    </source>
</evidence>
<proteinExistence type="predicted"/>
<keyword evidence="6" id="KW-1185">Reference proteome</keyword>
<name>K2G836_9BACI</name>
<evidence type="ECO:0000256" key="1">
    <source>
        <dbReference type="ARBA" id="ARBA00023125"/>
    </source>
</evidence>
<dbReference type="InterPro" id="IPR004107">
    <property type="entry name" value="Integrase_SAM-like_N"/>
</dbReference>
<dbReference type="InterPro" id="IPR044068">
    <property type="entry name" value="CB"/>
</dbReference>
<dbReference type="InterPro" id="IPR011010">
    <property type="entry name" value="DNA_brk_join_enz"/>
</dbReference>
<dbReference type="InterPro" id="IPR028259">
    <property type="entry name" value="AP2-like_int_N"/>
</dbReference>
<protein>
    <submittedName>
        <fullName evidence="5">Integrase</fullName>
    </submittedName>
</protein>
<reference evidence="7" key="2">
    <citation type="submission" date="2015-06" db="EMBL/GenBank/DDBJ databases">
        <title>Salimicrobium jeotgali MJ3, isolated from Myulchi jeot, a traditional Korean fermented seafood.</title>
        <authorList>
            <person name="Kim K.H."/>
            <person name="Jeon C.O."/>
            <person name="Jin H.M."/>
        </authorList>
    </citation>
    <scope>NUCLEOTIDE SEQUENCE [LARGE SCALE GENOMIC DNA]</scope>
    <source>
        <strain evidence="7">MJ3</strain>
    </source>
</reference>
<dbReference type="EMBL" id="AMPQ01000011">
    <property type="protein sequence ID" value="EKE31318.1"/>
    <property type="molecule type" value="Genomic_DNA"/>
</dbReference>
<evidence type="ECO:0000313" key="4">
    <source>
        <dbReference type="EMBL" id="APC65605.1"/>
    </source>
</evidence>
<dbReference type="EMBL" id="CP011361">
    <property type="protein sequence ID" value="APC65605.1"/>
    <property type="molecule type" value="Genomic_DNA"/>
</dbReference>
<dbReference type="GO" id="GO:0003677">
    <property type="term" value="F:DNA binding"/>
    <property type="evidence" value="ECO:0007669"/>
    <property type="project" value="UniProtKB-UniRule"/>
</dbReference>
<reference evidence="4" key="3">
    <citation type="submission" date="2016-11" db="EMBL/GenBank/DDBJ databases">
        <title>Salimicrobium jeotgali MJ3, isolated from Myulchi jeot, a traditional Korean fermented seafood.</title>
        <authorList>
            <person name="Kim K.H."/>
            <person name="Jeon C.O."/>
            <person name="Jin H.M."/>
        </authorList>
    </citation>
    <scope>NUCLEOTIDE SEQUENCE</scope>
    <source>
        <strain evidence="4">MJ3</strain>
    </source>
</reference>
<evidence type="ECO:0000313" key="7">
    <source>
        <dbReference type="Proteomes" id="UP000092654"/>
    </source>
</evidence>
<dbReference type="eggNOG" id="COG0582">
    <property type="taxonomic scope" value="Bacteria"/>
</dbReference>
<evidence type="ECO:0000256" key="2">
    <source>
        <dbReference type="PROSITE-ProRule" id="PRU01248"/>
    </source>
</evidence>
<evidence type="ECO:0000313" key="5">
    <source>
        <dbReference type="EMBL" id="EKE31318.1"/>
    </source>
</evidence>
<dbReference type="Pfam" id="PF14659">
    <property type="entry name" value="Phage_int_SAM_3"/>
    <property type="match status" value="1"/>
</dbReference>
<accession>K2G836</accession>